<dbReference type="GO" id="GO:0005524">
    <property type="term" value="F:ATP binding"/>
    <property type="evidence" value="ECO:0007669"/>
    <property type="project" value="InterPro"/>
</dbReference>
<feature type="domain" description="Protein kinase" evidence="1">
    <location>
        <begin position="99"/>
        <end position="369"/>
    </location>
</feature>
<protein>
    <recommendedName>
        <fullName evidence="1">Protein kinase domain-containing protein</fullName>
    </recommendedName>
</protein>
<evidence type="ECO:0000313" key="3">
    <source>
        <dbReference type="Proteomes" id="UP000001514"/>
    </source>
</evidence>
<gene>
    <name evidence="2" type="ORF">SELMODRAFT_410007</name>
</gene>
<dbReference type="InterPro" id="IPR011009">
    <property type="entry name" value="Kinase-like_dom_sf"/>
</dbReference>
<organism evidence="3">
    <name type="scientific">Selaginella moellendorffii</name>
    <name type="common">Spikemoss</name>
    <dbReference type="NCBI Taxonomy" id="88036"/>
    <lineage>
        <taxon>Eukaryota</taxon>
        <taxon>Viridiplantae</taxon>
        <taxon>Streptophyta</taxon>
        <taxon>Embryophyta</taxon>
        <taxon>Tracheophyta</taxon>
        <taxon>Lycopodiopsida</taxon>
        <taxon>Selaginellales</taxon>
        <taxon>Selaginellaceae</taxon>
        <taxon>Selaginella</taxon>
    </lineage>
</organism>
<dbReference type="EMBL" id="GL377576">
    <property type="protein sequence ID" value="EFJ29964.1"/>
    <property type="molecule type" value="Genomic_DNA"/>
</dbReference>
<dbReference type="Proteomes" id="UP000001514">
    <property type="component" value="Unassembled WGS sequence"/>
</dbReference>
<dbReference type="KEGG" id="smo:SELMODRAFT_410007"/>
<dbReference type="InParanoid" id="D8RD62"/>
<dbReference type="HOGENOM" id="CLU_757379_0_0_1"/>
<dbReference type="Gene3D" id="1.10.510.10">
    <property type="entry name" value="Transferase(Phosphotransferase) domain 1"/>
    <property type="match status" value="1"/>
</dbReference>
<keyword evidence="3" id="KW-1185">Reference proteome</keyword>
<dbReference type="SUPFAM" id="SSF56112">
    <property type="entry name" value="Protein kinase-like (PK-like)"/>
    <property type="match status" value="1"/>
</dbReference>
<evidence type="ECO:0000259" key="1">
    <source>
        <dbReference type="PROSITE" id="PS50011"/>
    </source>
</evidence>
<dbReference type="AlphaFoldDB" id="D8RD62"/>
<dbReference type="Gramene" id="EFJ29964">
    <property type="protein sequence ID" value="EFJ29964"/>
    <property type="gene ID" value="SELMODRAFT_410007"/>
</dbReference>
<evidence type="ECO:0000313" key="2">
    <source>
        <dbReference type="EMBL" id="EFJ29964.1"/>
    </source>
</evidence>
<dbReference type="InterPro" id="IPR000719">
    <property type="entry name" value="Prot_kinase_dom"/>
</dbReference>
<dbReference type="GO" id="GO:0004672">
    <property type="term" value="F:protein kinase activity"/>
    <property type="evidence" value="ECO:0007669"/>
    <property type="project" value="InterPro"/>
</dbReference>
<name>D8RD62_SELML</name>
<sequence length="369" mass="41037">MAVVYFRPQARNVEALKALRVSVCKPLPVDEIAQLYGLVPATVRVCQLQDQSLSLSAIRRLMPDLGTEVRPFVIWGYFGPFPAGFKATFLDIHGQQASLEVVQQLFTSASTGVYSVIREGDSSQEQLVLKLLYEQTVMFPAERPTLEELEKLRSSTGRRCPSLPAMVWYGWFIASGNMMTDFGDSGGLVLKPVGVCVKGMLFSQQQQQQQLCKAAFDILLALYHLYLLERRHRDVKPENIIYVEAQAQFVLVDFKSAHEEAYKDKEDEVHDCVSLVLSLAEMAGWKCTGGYLAAAITIASMHPVLGEFALYASTLQSSRSFPEYRHWLHKLATACGVDAASAVELVDGAQAETEDAPCRGVRYLRLVSE</sequence>
<dbReference type="PROSITE" id="PS50011">
    <property type="entry name" value="PROTEIN_KINASE_DOM"/>
    <property type="match status" value="1"/>
</dbReference>
<proteinExistence type="predicted"/>
<reference evidence="2 3" key="1">
    <citation type="journal article" date="2011" name="Science">
        <title>The Selaginella genome identifies genetic changes associated with the evolution of vascular plants.</title>
        <authorList>
            <person name="Banks J.A."/>
            <person name="Nishiyama T."/>
            <person name="Hasebe M."/>
            <person name="Bowman J.L."/>
            <person name="Gribskov M."/>
            <person name="dePamphilis C."/>
            <person name="Albert V.A."/>
            <person name="Aono N."/>
            <person name="Aoyama T."/>
            <person name="Ambrose B.A."/>
            <person name="Ashton N.W."/>
            <person name="Axtell M.J."/>
            <person name="Barker E."/>
            <person name="Barker M.S."/>
            <person name="Bennetzen J.L."/>
            <person name="Bonawitz N.D."/>
            <person name="Chapple C."/>
            <person name="Cheng C."/>
            <person name="Correa L.G."/>
            <person name="Dacre M."/>
            <person name="DeBarry J."/>
            <person name="Dreyer I."/>
            <person name="Elias M."/>
            <person name="Engstrom E.M."/>
            <person name="Estelle M."/>
            <person name="Feng L."/>
            <person name="Finet C."/>
            <person name="Floyd S.K."/>
            <person name="Frommer W.B."/>
            <person name="Fujita T."/>
            <person name="Gramzow L."/>
            <person name="Gutensohn M."/>
            <person name="Harholt J."/>
            <person name="Hattori M."/>
            <person name="Heyl A."/>
            <person name="Hirai T."/>
            <person name="Hiwatashi Y."/>
            <person name="Ishikawa M."/>
            <person name="Iwata M."/>
            <person name="Karol K.G."/>
            <person name="Koehler B."/>
            <person name="Kolukisaoglu U."/>
            <person name="Kubo M."/>
            <person name="Kurata T."/>
            <person name="Lalonde S."/>
            <person name="Li K."/>
            <person name="Li Y."/>
            <person name="Litt A."/>
            <person name="Lyons E."/>
            <person name="Manning G."/>
            <person name="Maruyama T."/>
            <person name="Michael T.P."/>
            <person name="Mikami K."/>
            <person name="Miyazaki S."/>
            <person name="Morinaga S."/>
            <person name="Murata T."/>
            <person name="Mueller-Roeber B."/>
            <person name="Nelson D.R."/>
            <person name="Obara M."/>
            <person name="Oguri Y."/>
            <person name="Olmstead R.G."/>
            <person name="Onodera N."/>
            <person name="Petersen B.L."/>
            <person name="Pils B."/>
            <person name="Prigge M."/>
            <person name="Rensing S.A."/>
            <person name="Riano-Pachon D.M."/>
            <person name="Roberts A.W."/>
            <person name="Sato Y."/>
            <person name="Scheller H.V."/>
            <person name="Schulz B."/>
            <person name="Schulz C."/>
            <person name="Shakirov E.V."/>
            <person name="Shibagaki N."/>
            <person name="Shinohara N."/>
            <person name="Shippen D.E."/>
            <person name="Soerensen I."/>
            <person name="Sotooka R."/>
            <person name="Sugimoto N."/>
            <person name="Sugita M."/>
            <person name="Sumikawa N."/>
            <person name="Tanurdzic M."/>
            <person name="Theissen G."/>
            <person name="Ulvskov P."/>
            <person name="Wakazuki S."/>
            <person name="Weng J.K."/>
            <person name="Willats W.W."/>
            <person name="Wipf D."/>
            <person name="Wolf P.G."/>
            <person name="Yang L."/>
            <person name="Zimmer A.D."/>
            <person name="Zhu Q."/>
            <person name="Mitros T."/>
            <person name="Hellsten U."/>
            <person name="Loque D."/>
            <person name="Otillar R."/>
            <person name="Salamov A."/>
            <person name="Schmutz J."/>
            <person name="Shapiro H."/>
            <person name="Lindquist E."/>
            <person name="Lucas S."/>
            <person name="Rokhsar D."/>
            <person name="Grigoriev I.V."/>
        </authorList>
    </citation>
    <scope>NUCLEOTIDE SEQUENCE [LARGE SCALE GENOMIC DNA]</scope>
</reference>
<accession>D8RD62</accession>